<dbReference type="GeneID" id="43661541"/>
<name>A0A5N7ANX0_9EURO</name>
<sequence>MGFCITKKGGENPSMLVSDTRYSCCVKTKYMDGKWRCLTHLSLDDMPSVRDGGGFCCMKHCSDVFDSV</sequence>
<gene>
    <name evidence="1" type="ORF">BDV27DRAFT_61300</name>
</gene>
<evidence type="ECO:0000313" key="1">
    <source>
        <dbReference type="EMBL" id="KAE8370420.1"/>
    </source>
</evidence>
<protein>
    <submittedName>
        <fullName evidence="1">Uncharacterized protein</fullName>
    </submittedName>
</protein>
<reference evidence="1 2" key="1">
    <citation type="submission" date="2019-04" db="EMBL/GenBank/DDBJ databases">
        <title>Friends and foes A comparative genomics studyof 23 Aspergillus species from section Flavi.</title>
        <authorList>
            <consortium name="DOE Joint Genome Institute"/>
            <person name="Kjaerbolling I."/>
            <person name="Vesth T."/>
            <person name="Frisvad J.C."/>
            <person name="Nybo J.L."/>
            <person name="Theobald S."/>
            <person name="Kildgaard S."/>
            <person name="Isbrandt T."/>
            <person name="Kuo A."/>
            <person name="Sato A."/>
            <person name="Lyhne E.K."/>
            <person name="Kogle M.E."/>
            <person name="Wiebenga A."/>
            <person name="Kun R.S."/>
            <person name="Lubbers R.J."/>
            <person name="Makela M.R."/>
            <person name="Barry K."/>
            <person name="Chovatia M."/>
            <person name="Clum A."/>
            <person name="Daum C."/>
            <person name="Haridas S."/>
            <person name="He G."/>
            <person name="LaButti K."/>
            <person name="Lipzen A."/>
            <person name="Mondo S."/>
            <person name="Riley R."/>
            <person name="Salamov A."/>
            <person name="Simmons B.A."/>
            <person name="Magnuson J.K."/>
            <person name="Henrissat B."/>
            <person name="Mortensen U.H."/>
            <person name="Larsen T.O."/>
            <person name="Devries R.P."/>
            <person name="Grigoriev I.V."/>
            <person name="Machida M."/>
            <person name="Baker S.E."/>
            <person name="Andersen M.R."/>
        </authorList>
    </citation>
    <scope>NUCLEOTIDE SEQUENCE [LARGE SCALE GENOMIC DNA]</scope>
    <source>
        <strain evidence="1 2">CBS 763.97</strain>
    </source>
</reference>
<dbReference type="EMBL" id="ML737565">
    <property type="protein sequence ID" value="KAE8370420.1"/>
    <property type="molecule type" value="Genomic_DNA"/>
</dbReference>
<dbReference type="Proteomes" id="UP000326268">
    <property type="component" value="Unassembled WGS sequence"/>
</dbReference>
<proteinExistence type="predicted"/>
<evidence type="ECO:0000313" key="2">
    <source>
        <dbReference type="Proteomes" id="UP000326268"/>
    </source>
</evidence>
<accession>A0A5N7ANX0</accession>
<dbReference type="RefSeq" id="XP_031933501.1">
    <property type="nucleotide sequence ID" value="XM_032077095.1"/>
</dbReference>
<dbReference type="AlphaFoldDB" id="A0A5N7ANX0"/>
<keyword evidence="2" id="KW-1185">Reference proteome</keyword>
<organism evidence="1 2">
    <name type="scientific">Aspergillus caelatus</name>
    <dbReference type="NCBI Taxonomy" id="61420"/>
    <lineage>
        <taxon>Eukaryota</taxon>
        <taxon>Fungi</taxon>
        <taxon>Dikarya</taxon>
        <taxon>Ascomycota</taxon>
        <taxon>Pezizomycotina</taxon>
        <taxon>Eurotiomycetes</taxon>
        <taxon>Eurotiomycetidae</taxon>
        <taxon>Eurotiales</taxon>
        <taxon>Aspergillaceae</taxon>
        <taxon>Aspergillus</taxon>
        <taxon>Aspergillus subgen. Circumdati</taxon>
    </lineage>
</organism>